<dbReference type="Proteomes" id="UP001224775">
    <property type="component" value="Unassembled WGS sequence"/>
</dbReference>
<keyword evidence="7" id="KW-1185">Reference proteome</keyword>
<keyword evidence="2 6" id="KW-0031">Aminopeptidase</keyword>
<keyword evidence="3" id="KW-0645">Protease</keyword>
<keyword evidence="4 6" id="KW-0378">Hydrolase</keyword>
<dbReference type="GO" id="GO:0030145">
    <property type="term" value="F:manganese ion binding"/>
    <property type="evidence" value="ECO:0007669"/>
    <property type="project" value="InterPro"/>
</dbReference>
<sequence>VQENSYHTKLPRKNHTTMNLNTTAAKISAPDITFSPDLQREAKEVYVIGRKAGLTQQNFVSVTSAENDEKIIGALLNSIKESGKATTFLTDERKLTVIALPAEDKISRNNHTFSPHEITDSLDGLHSSARENLVQICVIDQEIEKFMCPVAAAIARAMPLYHSKSSLKELAPTSGVNVTFYSNNADEVPTHPSAEKEYETASAVCNGVRLAAQLGDMPPAELSPDTYAQKCQEIANGFAAQGVTYTEIKGDDLRQKGYGGIMGVGMAARCPPRMVIMTYSPADATEHIALCGKGVVYDTGGLALKSKVGMCGMKHDCGGSAGVLGGFVSAVRLGLPVKLTLILAIVENAIGPESFRNDDILTMKSGKTVEVNNTDAEGRLILADCVSHASNQLGDVDLIVNMATLTGAQCITTGSCHAGIMTRTKALEDRVVEAGLMSGDLTFPMLYAPELLKKKFKSSVADMKNSVANRMNAQASCAGHFIESHIDEAYKGDWCHVDMAGPDSRNDGRATGYGVALVLGLCKAPGFC</sequence>
<dbReference type="SUPFAM" id="SSF53187">
    <property type="entry name" value="Zn-dependent exopeptidases"/>
    <property type="match status" value="1"/>
</dbReference>
<dbReference type="InterPro" id="IPR011356">
    <property type="entry name" value="Leucine_aapep/pepB"/>
</dbReference>
<dbReference type="PANTHER" id="PTHR11963">
    <property type="entry name" value="LEUCINE AMINOPEPTIDASE-RELATED"/>
    <property type="match status" value="1"/>
</dbReference>
<comment type="caution">
    <text evidence="6">The sequence shown here is derived from an EMBL/GenBank/DDBJ whole genome shotgun (WGS) entry which is preliminary data.</text>
</comment>
<evidence type="ECO:0000256" key="2">
    <source>
        <dbReference type="ARBA" id="ARBA00022438"/>
    </source>
</evidence>
<protein>
    <submittedName>
        <fullName evidence="6">Leucine aminopeptidase family protein</fullName>
        <ecNumber evidence="6">3.4.11.1</ecNumber>
    </submittedName>
</protein>
<dbReference type="GO" id="GO:0005737">
    <property type="term" value="C:cytoplasm"/>
    <property type="evidence" value="ECO:0007669"/>
    <property type="project" value="InterPro"/>
</dbReference>
<organism evidence="6 7">
    <name type="scientific">Skeletonema marinoi</name>
    <dbReference type="NCBI Taxonomy" id="267567"/>
    <lineage>
        <taxon>Eukaryota</taxon>
        <taxon>Sar</taxon>
        <taxon>Stramenopiles</taxon>
        <taxon>Ochrophyta</taxon>
        <taxon>Bacillariophyta</taxon>
        <taxon>Coscinodiscophyceae</taxon>
        <taxon>Thalassiosirophycidae</taxon>
        <taxon>Thalassiosirales</taxon>
        <taxon>Skeletonemataceae</taxon>
        <taxon>Skeletonema</taxon>
        <taxon>Skeletonema marinoi-dohrnii complex</taxon>
    </lineage>
</organism>
<feature type="non-terminal residue" evidence="6">
    <location>
        <position position="1"/>
    </location>
</feature>
<accession>A0AAD8XYA6</accession>
<gene>
    <name evidence="6" type="ORF">QTG54_013580</name>
</gene>
<dbReference type="PROSITE" id="PS00631">
    <property type="entry name" value="CYTOSOL_AP"/>
    <property type="match status" value="1"/>
</dbReference>
<evidence type="ECO:0000313" key="7">
    <source>
        <dbReference type="Proteomes" id="UP001224775"/>
    </source>
</evidence>
<proteinExistence type="inferred from homology"/>
<dbReference type="Gene3D" id="3.40.50.10590">
    <property type="entry name" value="Zn-dependent exopeptidases"/>
    <property type="match status" value="1"/>
</dbReference>
<dbReference type="CDD" id="cd00433">
    <property type="entry name" value="Peptidase_M17"/>
    <property type="match status" value="1"/>
</dbReference>
<name>A0AAD8XYA6_9STRA</name>
<dbReference type="PRINTS" id="PR00481">
    <property type="entry name" value="LAMNOPPTDASE"/>
</dbReference>
<evidence type="ECO:0000256" key="1">
    <source>
        <dbReference type="ARBA" id="ARBA00009528"/>
    </source>
</evidence>
<comment type="similarity">
    <text evidence="1">Belongs to the peptidase M17 family.</text>
</comment>
<evidence type="ECO:0000256" key="4">
    <source>
        <dbReference type="ARBA" id="ARBA00022801"/>
    </source>
</evidence>
<dbReference type="PANTHER" id="PTHR11963:SF48">
    <property type="entry name" value="DIPEPTIDASE B, ISOFORM A"/>
    <property type="match status" value="1"/>
</dbReference>
<dbReference type="Gene3D" id="3.40.630.10">
    <property type="entry name" value="Zn peptidases"/>
    <property type="match status" value="1"/>
</dbReference>
<dbReference type="EMBL" id="JATAAI010000032">
    <property type="protein sequence ID" value="KAK1735874.1"/>
    <property type="molecule type" value="Genomic_DNA"/>
</dbReference>
<reference evidence="6" key="1">
    <citation type="submission" date="2023-06" db="EMBL/GenBank/DDBJ databases">
        <title>Survivors Of The Sea: Transcriptome response of Skeletonema marinoi to long-term dormancy.</title>
        <authorList>
            <person name="Pinder M.I.M."/>
            <person name="Kourtchenko O."/>
            <person name="Robertson E.K."/>
            <person name="Larsson T."/>
            <person name="Maumus F."/>
            <person name="Osuna-Cruz C.M."/>
            <person name="Vancaester E."/>
            <person name="Stenow R."/>
            <person name="Vandepoele K."/>
            <person name="Ploug H."/>
            <person name="Bruchert V."/>
            <person name="Godhe A."/>
            <person name="Topel M."/>
        </authorList>
    </citation>
    <scope>NUCLEOTIDE SEQUENCE</scope>
    <source>
        <strain evidence="6">R05AC</strain>
    </source>
</reference>
<evidence type="ECO:0000259" key="5">
    <source>
        <dbReference type="PROSITE" id="PS00631"/>
    </source>
</evidence>
<dbReference type="AlphaFoldDB" id="A0AAD8XYA6"/>
<dbReference type="GO" id="GO:0006508">
    <property type="term" value="P:proteolysis"/>
    <property type="evidence" value="ECO:0007669"/>
    <property type="project" value="UniProtKB-KW"/>
</dbReference>
<feature type="domain" description="Cytosol aminopeptidase" evidence="5">
    <location>
        <begin position="373"/>
        <end position="380"/>
    </location>
</feature>
<evidence type="ECO:0000256" key="3">
    <source>
        <dbReference type="ARBA" id="ARBA00022670"/>
    </source>
</evidence>
<dbReference type="GO" id="GO:0070006">
    <property type="term" value="F:metalloaminopeptidase activity"/>
    <property type="evidence" value="ECO:0007669"/>
    <property type="project" value="InterPro"/>
</dbReference>
<dbReference type="Pfam" id="PF00883">
    <property type="entry name" value="Peptidase_M17"/>
    <property type="match status" value="1"/>
</dbReference>
<evidence type="ECO:0000313" key="6">
    <source>
        <dbReference type="EMBL" id="KAK1735874.1"/>
    </source>
</evidence>
<dbReference type="EC" id="3.4.11.1" evidence="6"/>
<dbReference type="InterPro" id="IPR000819">
    <property type="entry name" value="Peptidase_M17_C"/>
</dbReference>